<protein>
    <recommendedName>
        <fullName evidence="6">Flagellar assembly factor FliW</fullName>
    </recommendedName>
</protein>
<keyword evidence="2" id="KW-1005">Bacterial flagellum biogenesis</keyword>
<dbReference type="Pfam" id="PF02623">
    <property type="entry name" value="FliW"/>
    <property type="match status" value="1"/>
</dbReference>
<dbReference type="Proteomes" id="UP000252266">
    <property type="component" value="Unassembled WGS sequence"/>
</dbReference>
<evidence type="ECO:0000313" key="4">
    <source>
        <dbReference type="EMBL" id="RCK48252.1"/>
    </source>
</evidence>
<evidence type="ECO:0000256" key="1">
    <source>
        <dbReference type="ARBA" id="ARBA00022490"/>
    </source>
</evidence>
<name>A0A367X6D3_9PROT</name>
<dbReference type="PANTHER" id="PTHR39190:SF1">
    <property type="entry name" value="FLAGELLAR ASSEMBLY FACTOR FLIW"/>
    <property type="match status" value="1"/>
</dbReference>
<dbReference type="PANTHER" id="PTHR39190">
    <property type="entry name" value="FLAGELLAR ASSEMBLY FACTOR FLIW"/>
    <property type="match status" value="1"/>
</dbReference>
<keyword evidence="3" id="KW-0810">Translation regulation</keyword>
<evidence type="ECO:0000256" key="3">
    <source>
        <dbReference type="ARBA" id="ARBA00022845"/>
    </source>
</evidence>
<dbReference type="GO" id="GO:0006417">
    <property type="term" value="P:regulation of translation"/>
    <property type="evidence" value="ECO:0007669"/>
    <property type="project" value="UniProtKB-KW"/>
</dbReference>
<dbReference type="EMBL" id="JPWJ01000009">
    <property type="protein sequence ID" value="RCK48252.1"/>
    <property type="molecule type" value="Genomic_DNA"/>
</dbReference>
<keyword evidence="1" id="KW-0963">Cytoplasm</keyword>
<sequence>MILETNIMAESQPLDEQANSVELNTRFGQLTLDRSKAISMNAKMLGFSDSSHFGLIDIPGNAKLPYKLWQSYDNENVSFIVYPYMTGNEIVDFQEIQDAATHHGVAPEDVAAVFVVKIDKHEDGKLSLSVNLQAPIIIDTAKQTAWQHIFPHNKYPVDFAL</sequence>
<dbReference type="Gene3D" id="2.30.290.10">
    <property type="entry name" value="BH3618-like"/>
    <property type="match status" value="1"/>
</dbReference>
<organism evidence="4 5">
    <name type="scientific">Thalassospira xiamenensis</name>
    <dbReference type="NCBI Taxonomy" id="220697"/>
    <lineage>
        <taxon>Bacteria</taxon>
        <taxon>Pseudomonadati</taxon>
        <taxon>Pseudomonadota</taxon>
        <taxon>Alphaproteobacteria</taxon>
        <taxon>Rhodospirillales</taxon>
        <taxon>Thalassospiraceae</taxon>
        <taxon>Thalassospira</taxon>
    </lineage>
</organism>
<dbReference type="AlphaFoldDB" id="A0A367X6D3"/>
<dbReference type="SUPFAM" id="SSF141457">
    <property type="entry name" value="BH3618-like"/>
    <property type="match status" value="1"/>
</dbReference>
<proteinExistence type="predicted"/>
<dbReference type="InterPro" id="IPR024046">
    <property type="entry name" value="Flagellar_assmbl_FliW_dom_sf"/>
</dbReference>
<evidence type="ECO:0008006" key="6">
    <source>
        <dbReference type="Google" id="ProtNLM"/>
    </source>
</evidence>
<accession>A0A367X6D3</accession>
<gene>
    <name evidence="4" type="ORF">TH44_17235</name>
</gene>
<dbReference type="GO" id="GO:0044780">
    <property type="term" value="P:bacterial-type flagellum assembly"/>
    <property type="evidence" value="ECO:0007669"/>
    <property type="project" value="InterPro"/>
</dbReference>
<comment type="caution">
    <text evidence="4">The sequence shown here is derived from an EMBL/GenBank/DDBJ whole genome shotgun (WGS) entry which is preliminary data.</text>
</comment>
<dbReference type="InterPro" id="IPR003775">
    <property type="entry name" value="Flagellar_assembly_factor_FliW"/>
</dbReference>
<evidence type="ECO:0000313" key="5">
    <source>
        <dbReference type="Proteomes" id="UP000252266"/>
    </source>
</evidence>
<evidence type="ECO:0000256" key="2">
    <source>
        <dbReference type="ARBA" id="ARBA00022795"/>
    </source>
</evidence>
<reference evidence="4 5" key="1">
    <citation type="submission" date="2014-07" db="EMBL/GenBank/DDBJ databases">
        <title>Draft genome sequence of Thalassospira xiamenensis IB13.</title>
        <authorList>
            <person name="Lai Q."/>
            <person name="Shao Z."/>
        </authorList>
    </citation>
    <scope>NUCLEOTIDE SEQUENCE [LARGE SCALE GENOMIC DNA]</scope>
    <source>
        <strain evidence="4 5">IB13</strain>
    </source>
</reference>